<dbReference type="STRING" id="196109.A0A136ITN6"/>
<reference evidence="2" key="1">
    <citation type="submission" date="2016-02" db="EMBL/GenBank/DDBJ databases">
        <title>Draft genome sequence of Microdochium bolleyi, a fungal endophyte of beachgrass.</title>
        <authorList>
            <consortium name="DOE Joint Genome Institute"/>
            <person name="David A.S."/>
            <person name="May G."/>
            <person name="Haridas S."/>
            <person name="Lim J."/>
            <person name="Wang M."/>
            <person name="Labutti K."/>
            <person name="Lipzen A."/>
            <person name="Barry K."/>
            <person name="Grigoriev I.V."/>
        </authorList>
    </citation>
    <scope>NUCLEOTIDE SEQUENCE [LARGE SCALE GENOMIC DNA]</scope>
    <source>
        <strain evidence="2">J235TASD1</strain>
    </source>
</reference>
<dbReference type="EMBL" id="KQ964259">
    <property type="protein sequence ID" value="KXJ88265.1"/>
    <property type="molecule type" value="Genomic_DNA"/>
</dbReference>
<dbReference type="OrthoDB" id="1046782at2759"/>
<proteinExistence type="predicted"/>
<name>A0A136ITN6_9PEZI</name>
<dbReference type="SUPFAM" id="SSF56112">
    <property type="entry name" value="Protein kinase-like (PK-like)"/>
    <property type="match status" value="1"/>
</dbReference>
<evidence type="ECO:0000313" key="2">
    <source>
        <dbReference type="Proteomes" id="UP000070501"/>
    </source>
</evidence>
<dbReference type="InterPro" id="IPR011009">
    <property type="entry name" value="Kinase-like_dom_sf"/>
</dbReference>
<organism evidence="1 2">
    <name type="scientific">Microdochium bolleyi</name>
    <dbReference type="NCBI Taxonomy" id="196109"/>
    <lineage>
        <taxon>Eukaryota</taxon>
        <taxon>Fungi</taxon>
        <taxon>Dikarya</taxon>
        <taxon>Ascomycota</taxon>
        <taxon>Pezizomycotina</taxon>
        <taxon>Sordariomycetes</taxon>
        <taxon>Xylariomycetidae</taxon>
        <taxon>Xylariales</taxon>
        <taxon>Microdochiaceae</taxon>
        <taxon>Microdochium</taxon>
    </lineage>
</organism>
<dbReference type="GO" id="GO:0004674">
    <property type="term" value="F:protein serine/threonine kinase activity"/>
    <property type="evidence" value="ECO:0007669"/>
    <property type="project" value="TreeGrafter"/>
</dbReference>
<dbReference type="PANTHER" id="PTHR24359">
    <property type="entry name" value="SERINE/THREONINE-PROTEIN KINASE SBK1"/>
    <property type="match status" value="1"/>
</dbReference>
<dbReference type="Proteomes" id="UP000070501">
    <property type="component" value="Unassembled WGS sequence"/>
</dbReference>
<evidence type="ECO:0008006" key="3">
    <source>
        <dbReference type="Google" id="ProtNLM"/>
    </source>
</evidence>
<dbReference type="InParanoid" id="A0A136ITN6"/>
<dbReference type="AlphaFoldDB" id="A0A136ITN6"/>
<dbReference type="PANTHER" id="PTHR24359:SF37">
    <property type="entry name" value="PROTEIN KINASE DOMAIN-CONTAINING PROTEIN"/>
    <property type="match status" value="1"/>
</dbReference>
<sequence length="230" mass="26143">MVLSDMGLTALHSEYSRSRQPAAMLAMTPTYRPPESDLEGNVISRSYDIWTLGCLFMETMIWHLDGFEWLFQFSQERLTSDVTGCKKPTYFDIKEFKGASVGAAAHTASIKVEVLKYFEKIRNHPKCTQFVLDVIEIVQDEMIIVRRANNDRITSSRLEAKIASIHSRCQRSDSYVCNTANAPRGISDPVHVEVVLGQHVLDNMRMANFRLQAHVGKTEKSISREELART</sequence>
<gene>
    <name evidence="1" type="ORF">Micbo1qcDRAFT_19387</name>
</gene>
<accession>A0A136ITN6</accession>
<keyword evidence="2" id="KW-1185">Reference proteome</keyword>
<dbReference type="Gene3D" id="1.10.510.10">
    <property type="entry name" value="Transferase(Phosphotransferase) domain 1"/>
    <property type="match status" value="1"/>
</dbReference>
<evidence type="ECO:0000313" key="1">
    <source>
        <dbReference type="EMBL" id="KXJ88265.1"/>
    </source>
</evidence>
<protein>
    <recommendedName>
        <fullName evidence="3">Protein kinase domain-containing protein</fullName>
    </recommendedName>
</protein>